<dbReference type="AlphaFoldDB" id="A0A109FR74"/>
<dbReference type="Proteomes" id="UP000065797">
    <property type="component" value="Unassembled WGS sequence"/>
</dbReference>
<name>A0A109FR74_BACMY</name>
<evidence type="ECO:0000313" key="2">
    <source>
        <dbReference type="EMBL" id="KWU53197.1"/>
    </source>
</evidence>
<accession>A0A109FR74</accession>
<feature type="transmembrane region" description="Helical" evidence="1">
    <location>
        <begin position="46"/>
        <end position="67"/>
    </location>
</feature>
<feature type="transmembrane region" description="Helical" evidence="1">
    <location>
        <begin position="163"/>
        <end position="182"/>
    </location>
</feature>
<reference evidence="2 3" key="1">
    <citation type="submission" date="2016-01" db="EMBL/GenBank/DDBJ databases">
        <authorList>
            <person name="McClelland M."/>
            <person name="Jain A."/>
            <person name="Saraogi P."/>
            <person name="Mendelson R."/>
            <person name="Westerman R."/>
            <person name="SanMiguel P."/>
            <person name="Csonka L."/>
        </authorList>
    </citation>
    <scope>NUCLEOTIDE SEQUENCE [LARGE SCALE GENOMIC DNA]</scope>
    <source>
        <strain evidence="2 3">PE8-15</strain>
    </source>
</reference>
<evidence type="ECO:0000313" key="3">
    <source>
        <dbReference type="Proteomes" id="UP000065797"/>
    </source>
</evidence>
<protein>
    <submittedName>
        <fullName evidence="2">Permease</fullName>
    </submittedName>
</protein>
<feature type="transmembrane region" description="Helical" evidence="1">
    <location>
        <begin position="135"/>
        <end position="156"/>
    </location>
</feature>
<gene>
    <name evidence="2" type="ORF">AWW70_27980</name>
</gene>
<organism evidence="2 3">
    <name type="scientific">Bacillus mycoides</name>
    <dbReference type="NCBI Taxonomy" id="1405"/>
    <lineage>
        <taxon>Bacteria</taxon>
        <taxon>Bacillati</taxon>
        <taxon>Bacillota</taxon>
        <taxon>Bacilli</taxon>
        <taxon>Bacillales</taxon>
        <taxon>Bacillaceae</taxon>
        <taxon>Bacillus</taxon>
        <taxon>Bacillus cereus group</taxon>
    </lineage>
</organism>
<dbReference type="RefSeq" id="WP_060752213.1">
    <property type="nucleotide sequence ID" value="NZ_LRPH01000119.1"/>
</dbReference>
<keyword evidence="1" id="KW-1133">Transmembrane helix</keyword>
<evidence type="ECO:0000256" key="1">
    <source>
        <dbReference type="SAM" id="Phobius"/>
    </source>
</evidence>
<keyword evidence="1" id="KW-0812">Transmembrane</keyword>
<feature type="transmembrane region" description="Helical" evidence="1">
    <location>
        <begin position="16"/>
        <end position="34"/>
    </location>
</feature>
<comment type="caution">
    <text evidence="2">The sequence shown here is derived from an EMBL/GenBank/DDBJ whole genome shotgun (WGS) entry which is preliminary data.</text>
</comment>
<sequence>MNALAVAKLNFKKVKLSYVIFIAAIVLQIISYVINDLLGTTNKGQFYLSFSFYSYIIILMSAVLIPANNFRKIMNLNVKKLDYMRGILINYIGFALVISLFTALCYLCLDKLLPVGNNGFVANPFGVFGWDKNGVSIAFIRQFVFMLMVALIVHTLTTIQGTWYGWLTDIIIVAIICVFTPIAALRKVLGLIFETLIFTPNAVIQIISCIVVSVIVYILCVLVVSRKKI</sequence>
<feature type="transmembrane region" description="Helical" evidence="1">
    <location>
        <begin position="88"/>
        <end position="109"/>
    </location>
</feature>
<keyword evidence="1" id="KW-0472">Membrane</keyword>
<proteinExistence type="predicted"/>
<feature type="transmembrane region" description="Helical" evidence="1">
    <location>
        <begin position="202"/>
        <end position="224"/>
    </location>
</feature>
<dbReference type="EMBL" id="LRPH01000119">
    <property type="protein sequence ID" value="KWU53197.1"/>
    <property type="molecule type" value="Genomic_DNA"/>
</dbReference>